<feature type="domain" description="Calcineurin-like phosphoesterase" evidence="1">
    <location>
        <begin position="1"/>
        <end position="175"/>
    </location>
</feature>
<organism evidence="2 3">
    <name type="scientific">Thermococcus siculi</name>
    <dbReference type="NCBI Taxonomy" id="72803"/>
    <lineage>
        <taxon>Archaea</taxon>
        <taxon>Methanobacteriati</taxon>
        <taxon>Methanobacteriota</taxon>
        <taxon>Thermococci</taxon>
        <taxon>Thermococcales</taxon>
        <taxon>Thermococcaceae</taxon>
        <taxon>Thermococcus</taxon>
    </lineage>
</organism>
<evidence type="ECO:0000313" key="3">
    <source>
        <dbReference type="Proteomes" id="UP000250125"/>
    </source>
</evidence>
<reference evidence="2 3" key="1">
    <citation type="submission" date="2016-04" db="EMBL/GenBank/DDBJ databases">
        <title>Complete genome sequence of Thermococcus siculi type strain RG-20.</title>
        <authorList>
            <person name="Oger P.M."/>
        </authorList>
    </citation>
    <scope>NUCLEOTIDE SEQUENCE [LARGE SCALE GENOMIC DNA]</scope>
    <source>
        <strain evidence="2 3">RG-20</strain>
    </source>
</reference>
<keyword evidence="3" id="KW-1185">Reference proteome</keyword>
<sequence>MRLLAVTDIHGKLGRVEKLVGAAGSIDPDLILIAGDLTHFSGAETAERVLQPLLELGKPTLAVHGNCDGRDVPELLNRLGIGLHNRRAEVNGLGVIGIGGSNITPFNTVWELTEDEIATILKRNYRDGDIILSHVPPRDTKADRVHFGLHVGSPALREFIEERKPPLVVTGHIHEARSIDRVGETTIVNPGPLFRGYYAVVEFDEREKRVIEAELARL</sequence>
<dbReference type="GeneID" id="33318069"/>
<dbReference type="InterPro" id="IPR004843">
    <property type="entry name" value="Calcineurin-like_PHP"/>
</dbReference>
<name>A0A2Z2MQY1_9EURY</name>
<dbReference type="InterPro" id="IPR029052">
    <property type="entry name" value="Metallo-depent_PP-like"/>
</dbReference>
<dbReference type="OrthoDB" id="50367at2157"/>
<dbReference type="Gene3D" id="3.60.21.10">
    <property type="match status" value="1"/>
</dbReference>
<evidence type="ECO:0000259" key="1">
    <source>
        <dbReference type="Pfam" id="PF00149"/>
    </source>
</evidence>
<dbReference type="EMBL" id="CP015103">
    <property type="protein sequence ID" value="ASJ09077.1"/>
    <property type="molecule type" value="Genomic_DNA"/>
</dbReference>
<accession>A0A2Z2MQY1</accession>
<dbReference type="Pfam" id="PF00149">
    <property type="entry name" value="Metallophos"/>
    <property type="match status" value="1"/>
</dbReference>
<dbReference type="KEGG" id="tsl:A3L11_07485"/>
<dbReference type="AlphaFoldDB" id="A0A2Z2MQY1"/>
<evidence type="ECO:0000313" key="2">
    <source>
        <dbReference type="EMBL" id="ASJ09077.1"/>
    </source>
</evidence>
<dbReference type="Proteomes" id="UP000250125">
    <property type="component" value="Chromosome"/>
</dbReference>
<dbReference type="GO" id="GO:0016787">
    <property type="term" value="F:hydrolase activity"/>
    <property type="evidence" value="ECO:0007669"/>
    <property type="project" value="InterPro"/>
</dbReference>
<dbReference type="PANTHER" id="PTHR37523:SF1">
    <property type="entry name" value="CALCINEURIN-LIKE PHOSPHOESTERASE DOMAIN-CONTAINING PROTEIN"/>
    <property type="match status" value="1"/>
</dbReference>
<proteinExistence type="predicted"/>
<dbReference type="InterPro" id="IPR041733">
    <property type="entry name" value="PAE1087_MPP"/>
</dbReference>
<dbReference type="RefSeq" id="WP_088856310.1">
    <property type="nucleotide sequence ID" value="NZ_CP015103.1"/>
</dbReference>
<dbReference type="SUPFAM" id="SSF56300">
    <property type="entry name" value="Metallo-dependent phosphatases"/>
    <property type="match status" value="1"/>
</dbReference>
<dbReference type="PANTHER" id="PTHR37523">
    <property type="entry name" value="METALLOPHOSPHOESTERASE"/>
    <property type="match status" value="1"/>
</dbReference>
<protein>
    <submittedName>
        <fullName evidence="2">Metallophosphoesterase</fullName>
    </submittedName>
</protein>
<gene>
    <name evidence="2" type="ORF">A3L11_07485</name>
</gene>
<dbReference type="CDD" id="cd07392">
    <property type="entry name" value="MPP_PAE1087"/>
    <property type="match status" value="1"/>
</dbReference>